<keyword evidence="3" id="KW-1133">Transmembrane helix</keyword>
<dbReference type="Pfam" id="PF00550">
    <property type="entry name" value="PP-binding"/>
    <property type="match status" value="1"/>
</dbReference>
<reference evidence="5" key="1">
    <citation type="submission" date="2020-02" db="EMBL/GenBank/DDBJ databases">
        <authorList>
            <person name="Meier V. D."/>
        </authorList>
    </citation>
    <scope>NUCLEOTIDE SEQUENCE</scope>
    <source>
        <strain evidence="5">AVDCRST_MAG06</strain>
    </source>
</reference>
<dbReference type="InterPro" id="IPR002656">
    <property type="entry name" value="Acyl_transf_3_dom"/>
</dbReference>
<name>A0A6J4P5Z2_9ACTN</name>
<keyword evidence="3" id="KW-0812">Transmembrane</keyword>
<evidence type="ECO:0000259" key="4">
    <source>
        <dbReference type="SMART" id="SM00823"/>
    </source>
</evidence>
<accession>A0A6J4P5Z2</accession>
<dbReference type="Pfam" id="PF00501">
    <property type="entry name" value="AMP-binding"/>
    <property type="match status" value="1"/>
</dbReference>
<keyword evidence="3" id="KW-0472">Membrane</keyword>
<dbReference type="SUPFAM" id="SSF56801">
    <property type="entry name" value="Acetyl-CoA synthetase-like"/>
    <property type="match status" value="1"/>
</dbReference>
<evidence type="ECO:0000313" key="5">
    <source>
        <dbReference type="EMBL" id="CAA9403708.1"/>
    </source>
</evidence>
<feature type="transmembrane region" description="Helical" evidence="3">
    <location>
        <begin position="695"/>
        <end position="713"/>
    </location>
</feature>
<sequence>MSTLPVTRHTHWLLGGAEDDPALVDGDATMTYGELLRSVAAERERLGPRQLVALEARPTIDFVVSYLAALADGHPVLLLAEGDTARHEHLLAEYRPGTTTGLHPDLALMLSTSGSTGSPKLVRLSRENIASNARAIADYLDLRSTDVAITSLPLHYCYGLSVLHSHLAVGASVVLTGLAVVDECFWDLAERTAVTGVAGVPHTYALLDAVDFGRAVLPRLPSLRYLTQAGGRMPPDRVREYSGLLSDRGIDLFVMYGQTEATARMAYLPPELAADHPDTIGVPLPGGALRIAPLPHTPRGTGELVYTGPNVMMGYAESRADLARGAELAELRTGDLARVTDAGLFQVLGRLDRHAKVLGHRVDLDRVEAAVASGGDAVRLVARPERLWVFVSGARARVGLRERVCAATGLRGAAVSVVALDALPVTASGKPDDGALRAHVEREESLRGSAPSGPVTAEEVRDLFAVVLGRPDATVADSFVGLGGDSLSYVEVSTRLGERLGRLPPTWPTSAAAELASARPAAPPRRRRGVAVDISVVLRAVAITLIVVTHADLWQLQGGAHVLLAVAGFNLARFQLAVPGRRERVLGLLRTARTIAVPVVAFVGVLAVAGHQYRWPTALLLNGALGSERWDDQWQFWFLETLVWCYLGLAALLAVPLLARAQRAGPFAAALLALGVGLGVRYWSIGVEAERAEPYTMGVAAWCIALGACAAHARTTRQRLLVALLAVAATAGFFGDPRREAIVIGGVLLLLLGRPAVLPSWAASTLGVLASASLWIYLTHWQVYPPLEDSGHQVLAIVASLAVGVAAWAVVTVGGRRGMAVVRGRSVGRRAQGTGA</sequence>
<feature type="transmembrane region" description="Helical" evidence="3">
    <location>
        <begin position="720"/>
        <end position="735"/>
    </location>
</feature>
<dbReference type="InterPro" id="IPR050237">
    <property type="entry name" value="ATP-dep_AMP-bd_enzyme"/>
</dbReference>
<dbReference type="RefSeq" id="WP_295659794.1">
    <property type="nucleotide sequence ID" value="NZ_CADCUP010000158.1"/>
</dbReference>
<dbReference type="SUPFAM" id="SSF47336">
    <property type="entry name" value="ACP-like"/>
    <property type="match status" value="1"/>
</dbReference>
<dbReference type="SMART" id="SM00823">
    <property type="entry name" value="PKS_PP"/>
    <property type="match status" value="1"/>
</dbReference>
<dbReference type="Gene3D" id="3.40.50.12780">
    <property type="entry name" value="N-terminal domain of ligase-like"/>
    <property type="match status" value="2"/>
</dbReference>
<feature type="domain" description="Polyketide synthase-like phosphopantetheine-binding" evidence="4">
    <location>
        <begin position="457"/>
        <end position="519"/>
    </location>
</feature>
<evidence type="ECO:0000256" key="2">
    <source>
        <dbReference type="ARBA" id="ARBA00022553"/>
    </source>
</evidence>
<dbReference type="PANTHER" id="PTHR43767">
    <property type="entry name" value="LONG-CHAIN-FATTY-ACID--COA LIGASE"/>
    <property type="match status" value="1"/>
</dbReference>
<dbReference type="InterPro" id="IPR042099">
    <property type="entry name" value="ANL_N_sf"/>
</dbReference>
<feature type="transmembrane region" description="Helical" evidence="3">
    <location>
        <begin position="634"/>
        <end position="659"/>
    </location>
</feature>
<dbReference type="AlphaFoldDB" id="A0A6J4P5Z2"/>
<keyword evidence="1" id="KW-0596">Phosphopantetheine</keyword>
<dbReference type="InterPro" id="IPR020806">
    <property type="entry name" value="PKS_PP-bd"/>
</dbReference>
<dbReference type="PANTHER" id="PTHR43767:SF10">
    <property type="entry name" value="SURFACTIN SYNTHASE SUBUNIT 1"/>
    <property type="match status" value="1"/>
</dbReference>
<protein>
    <submittedName>
        <fullName evidence="5">Polyketide synthase modules and related proteins</fullName>
    </submittedName>
</protein>
<dbReference type="Gene3D" id="1.10.1200.10">
    <property type="entry name" value="ACP-like"/>
    <property type="match status" value="1"/>
</dbReference>
<dbReference type="Pfam" id="PF01757">
    <property type="entry name" value="Acyl_transf_3"/>
    <property type="match status" value="1"/>
</dbReference>
<feature type="transmembrane region" description="Helical" evidence="3">
    <location>
        <begin position="666"/>
        <end position="683"/>
    </location>
</feature>
<feature type="transmembrane region" description="Helical" evidence="3">
    <location>
        <begin position="554"/>
        <end position="574"/>
    </location>
</feature>
<feature type="transmembrane region" description="Helical" evidence="3">
    <location>
        <begin position="795"/>
        <end position="815"/>
    </location>
</feature>
<gene>
    <name evidence="5" type="ORF">AVDCRST_MAG06-2364</name>
</gene>
<dbReference type="GO" id="GO:0016747">
    <property type="term" value="F:acyltransferase activity, transferring groups other than amino-acyl groups"/>
    <property type="evidence" value="ECO:0007669"/>
    <property type="project" value="InterPro"/>
</dbReference>
<feature type="transmembrane region" description="Helical" evidence="3">
    <location>
        <begin position="765"/>
        <end position="783"/>
    </location>
</feature>
<feature type="transmembrane region" description="Helical" evidence="3">
    <location>
        <begin position="741"/>
        <end position="758"/>
    </location>
</feature>
<evidence type="ECO:0000256" key="3">
    <source>
        <dbReference type="SAM" id="Phobius"/>
    </source>
</evidence>
<dbReference type="EMBL" id="CADCUP010000158">
    <property type="protein sequence ID" value="CAA9403708.1"/>
    <property type="molecule type" value="Genomic_DNA"/>
</dbReference>
<keyword evidence="2" id="KW-0597">Phosphoprotein</keyword>
<dbReference type="InterPro" id="IPR000873">
    <property type="entry name" value="AMP-dep_synth/lig_dom"/>
</dbReference>
<feature type="transmembrane region" description="Helical" evidence="3">
    <location>
        <begin position="595"/>
        <end position="614"/>
    </location>
</feature>
<proteinExistence type="predicted"/>
<dbReference type="GO" id="GO:0031177">
    <property type="term" value="F:phosphopantetheine binding"/>
    <property type="evidence" value="ECO:0007669"/>
    <property type="project" value="InterPro"/>
</dbReference>
<dbReference type="InterPro" id="IPR036736">
    <property type="entry name" value="ACP-like_sf"/>
</dbReference>
<organism evidence="5">
    <name type="scientific">uncultured Nocardioides sp</name>
    <dbReference type="NCBI Taxonomy" id="198441"/>
    <lineage>
        <taxon>Bacteria</taxon>
        <taxon>Bacillati</taxon>
        <taxon>Actinomycetota</taxon>
        <taxon>Actinomycetes</taxon>
        <taxon>Propionibacteriales</taxon>
        <taxon>Nocardioidaceae</taxon>
        <taxon>Nocardioides</taxon>
        <taxon>environmental samples</taxon>
    </lineage>
</organism>
<dbReference type="InterPro" id="IPR009081">
    <property type="entry name" value="PP-bd_ACP"/>
</dbReference>
<evidence type="ECO:0000256" key="1">
    <source>
        <dbReference type="ARBA" id="ARBA00022450"/>
    </source>
</evidence>